<dbReference type="AlphaFoldDB" id="A0A9W6NTK3"/>
<accession>A0A9W6NTK3</accession>
<dbReference type="GO" id="GO:0045303">
    <property type="term" value="F:diaminobutyrate-2-oxoglutarate transaminase activity"/>
    <property type="evidence" value="ECO:0007669"/>
    <property type="project" value="UniProtKB-EC"/>
</dbReference>
<comment type="catalytic activity">
    <reaction evidence="12">
        <text>L-2,4-diaminobutanoate + 2-oxoglutarate = L-aspartate 4-semialdehyde + L-glutamate</text>
        <dbReference type="Rhea" id="RHEA:11160"/>
        <dbReference type="ChEBI" id="CHEBI:16810"/>
        <dbReference type="ChEBI" id="CHEBI:29985"/>
        <dbReference type="ChEBI" id="CHEBI:58761"/>
        <dbReference type="ChEBI" id="CHEBI:537519"/>
        <dbReference type="EC" id="2.6.1.76"/>
    </reaction>
</comment>
<dbReference type="PANTHER" id="PTHR43552">
    <property type="entry name" value="DIAMINOBUTYRATE--2-OXOGLUTARATE AMINOTRANSFERASE"/>
    <property type="match status" value="1"/>
</dbReference>
<evidence type="ECO:0000256" key="7">
    <source>
        <dbReference type="ARBA" id="ARBA00022576"/>
    </source>
</evidence>
<organism evidence="13 14">
    <name type="scientific">Pseudonocardia halophobica</name>
    <dbReference type="NCBI Taxonomy" id="29401"/>
    <lineage>
        <taxon>Bacteria</taxon>
        <taxon>Bacillati</taxon>
        <taxon>Actinomycetota</taxon>
        <taxon>Actinomycetes</taxon>
        <taxon>Pseudonocardiales</taxon>
        <taxon>Pseudonocardiaceae</taxon>
        <taxon>Pseudonocardia</taxon>
    </lineage>
</organism>
<dbReference type="EMBL" id="BSFQ01000002">
    <property type="protein sequence ID" value="GLL09385.1"/>
    <property type="molecule type" value="Genomic_DNA"/>
</dbReference>
<evidence type="ECO:0000256" key="9">
    <source>
        <dbReference type="ARBA" id="ARBA00029744"/>
    </source>
</evidence>
<dbReference type="RefSeq" id="WP_271214837.1">
    <property type="nucleotide sequence ID" value="NZ_BAAAUZ010000013.1"/>
</dbReference>
<dbReference type="Proteomes" id="UP001143463">
    <property type="component" value="Unassembled WGS sequence"/>
</dbReference>
<evidence type="ECO:0000313" key="14">
    <source>
        <dbReference type="Proteomes" id="UP001143463"/>
    </source>
</evidence>
<keyword evidence="7" id="KW-0032">Aminotransferase</keyword>
<evidence type="ECO:0000256" key="4">
    <source>
        <dbReference type="ARBA" id="ARBA00008954"/>
    </source>
</evidence>
<gene>
    <name evidence="13" type="ORF">GCM10017577_05250</name>
</gene>
<evidence type="ECO:0000256" key="10">
    <source>
        <dbReference type="ARBA" id="ARBA00030665"/>
    </source>
</evidence>
<reference evidence="13" key="2">
    <citation type="submission" date="2023-01" db="EMBL/GenBank/DDBJ databases">
        <authorList>
            <person name="Sun Q."/>
            <person name="Evtushenko L."/>
        </authorList>
    </citation>
    <scope>NUCLEOTIDE SEQUENCE</scope>
    <source>
        <strain evidence="13">VKM Ac-1069</strain>
    </source>
</reference>
<evidence type="ECO:0000313" key="13">
    <source>
        <dbReference type="EMBL" id="GLL09385.1"/>
    </source>
</evidence>
<dbReference type="SUPFAM" id="SSF53383">
    <property type="entry name" value="PLP-dependent transferases"/>
    <property type="match status" value="1"/>
</dbReference>
<dbReference type="GO" id="GO:0030170">
    <property type="term" value="F:pyridoxal phosphate binding"/>
    <property type="evidence" value="ECO:0007669"/>
    <property type="project" value="InterPro"/>
</dbReference>
<evidence type="ECO:0000256" key="11">
    <source>
        <dbReference type="ARBA" id="ARBA00031476"/>
    </source>
</evidence>
<dbReference type="InterPro" id="IPR004637">
    <property type="entry name" value="Dat"/>
</dbReference>
<dbReference type="Gene3D" id="3.90.1150.10">
    <property type="entry name" value="Aspartate Aminotransferase, domain 1"/>
    <property type="match status" value="1"/>
</dbReference>
<evidence type="ECO:0000256" key="5">
    <source>
        <dbReference type="ARBA" id="ARBA00013155"/>
    </source>
</evidence>
<comment type="cofactor">
    <cofactor evidence="1">
        <name>pyridoxal 5'-phosphate</name>
        <dbReference type="ChEBI" id="CHEBI:597326"/>
    </cofactor>
</comment>
<comment type="pathway">
    <text evidence="3">Amine and polyamine biosynthesis; ectoine biosynthesis; L-ectoine from L-aspartate 4-semialdehyde: step 1/3.</text>
</comment>
<evidence type="ECO:0000256" key="2">
    <source>
        <dbReference type="ARBA" id="ARBA00002189"/>
    </source>
</evidence>
<dbReference type="EC" id="2.6.1.76" evidence="5"/>
<keyword evidence="14" id="KW-1185">Reference proteome</keyword>
<evidence type="ECO:0000256" key="12">
    <source>
        <dbReference type="ARBA" id="ARBA00049111"/>
    </source>
</evidence>
<dbReference type="InterPro" id="IPR015422">
    <property type="entry name" value="PyrdxlP-dep_Trfase_small"/>
</dbReference>
<evidence type="ECO:0000256" key="8">
    <source>
        <dbReference type="ARBA" id="ARBA00022679"/>
    </source>
</evidence>
<proteinExistence type="inferred from homology"/>
<protein>
    <recommendedName>
        <fullName evidence="6">Diaminobutyrate--2-oxoglutarate transaminase</fullName>
        <ecNumber evidence="5">2.6.1.76</ecNumber>
    </recommendedName>
    <alternativeName>
        <fullName evidence="10">DABA aminotransferase</fullName>
    </alternativeName>
    <alternativeName>
        <fullName evidence="11">Diaminobutyrate--2-oxoglutarate aminotransferase</fullName>
    </alternativeName>
    <alternativeName>
        <fullName evidence="9">L-2,4-diaminobutyric acid transaminase</fullName>
    </alternativeName>
</protein>
<keyword evidence="8" id="KW-0808">Transferase</keyword>
<evidence type="ECO:0000256" key="1">
    <source>
        <dbReference type="ARBA" id="ARBA00001933"/>
    </source>
</evidence>
<comment type="similarity">
    <text evidence="4">Belongs to the class-III pyridoxal-phosphate-dependent aminotransferase family.</text>
</comment>
<dbReference type="PANTHER" id="PTHR43552:SF2">
    <property type="entry name" value="DIAMINOBUTYRATE--2-OXOGLUTARATE TRANSAMINASE"/>
    <property type="match status" value="1"/>
</dbReference>
<evidence type="ECO:0000256" key="6">
    <source>
        <dbReference type="ARBA" id="ARBA00014798"/>
    </source>
</evidence>
<comment type="caution">
    <text evidence="13">The sequence shown here is derived from an EMBL/GenBank/DDBJ whole genome shotgun (WGS) entry which is preliminary data.</text>
</comment>
<dbReference type="Pfam" id="PF00202">
    <property type="entry name" value="Aminotran_3"/>
    <property type="match status" value="1"/>
</dbReference>
<reference evidence="13" key="1">
    <citation type="journal article" date="2014" name="Int. J. Syst. Evol. Microbiol.">
        <title>Complete genome sequence of Corynebacterium casei LMG S-19264T (=DSM 44701T), isolated from a smear-ripened cheese.</title>
        <authorList>
            <consortium name="US DOE Joint Genome Institute (JGI-PGF)"/>
            <person name="Walter F."/>
            <person name="Albersmeier A."/>
            <person name="Kalinowski J."/>
            <person name="Ruckert C."/>
        </authorList>
    </citation>
    <scope>NUCLEOTIDE SEQUENCE</scope>
    <source>
        <strain evidence="13">VKM Ac-1069</strain>
    </source>
</reference>
<evidence type="ECO:0000256" key="3">
    <source>
        <dbReference type="ARBA" id="ARBA00004946"/>
    </source>
</evidence>
<dbReference type="InterPro" id="IPR015424">
    <property type="entry name" value="PyrdxlP-dep_Trfase"/>
</dbReference>
<name>A0A9W6NTK3_9PSEU</name>
<comment type="function">
    <text evidence="2">Catalyzes reversively the conversion of L-aspartate beta-semialdehyde (ASA) to L-2,4-diaminobutyrate (DABA) by transamination with L-glutamate.</text>
</comment>
<sequence>MALVLIKPEHVWGPGEHNGTFRGHNPAFVTGTEAIHQFWSDDTLERDVVRKGGKVREALLRIALPVGPGEIVVRGRGLACGLSFRVPETAAKVARAAFDRGLIVETAGPEGEVVKVIPPLTVTDDELDHGVAVLAEAIDAVRT</sequence>
<dbReference type="InterPro" id="IPR005814">
    <property type="entry name" value="Aminotrans_3"/>
</dbReference>